<reference evidence="3" key="1">
    <citation type="submission" date="2021-06" db="EMBL/GenBank/DDBJ databases">
        <authorList>
            <person name="Kallberg Y."/>
            <person name="Tangrot J."/>
            <person name="Rosling A."/>
        </authorList>
    </citation>
    <scope>NUCLEOTIDE SEQUENCE</scope>
    <source>
        <strain evidence="3">FL130A</strain>
    </source>
</reference>
<keyword evidence="4" id="KW-1185">Reference proteome</keyword>
<gene>
    <name evidence="3" type="ORF">ALEPTO_LOCUS8488</name>
</gene>
<organism evidence="3 4">
    <name type="scientific">Ambispora leptoticha</name>
    <dbReference type="NCBI Taxonomy" id="144679"/>
    <lineage>
        <taxon>Eukaryota</taxon>
        <taxon>Fungi</taxon>
        <taxon>Fungi incertae sedis</taxon>
        <taxon>Mucoromycota</taxon>
        <taxon>Glomeromycotina</taxon>
        <taxon>Glomeromycetes</taxon>
        <taxon>Archaeosporales</taxon>
        <taxon>Ambisporaceae</taxon>
        <taxon>Ambispora</taxon>
    </lineage>
</organism>
<dbReference type="InterPro" id="IPR020904">
    <property type="entry name" value="Sc_DH/Rdtase_CS"/>
</dbReference>
<dbReference type="PROSITE" id="PS00061">
    <property type="entry name" value="ADH_SHORT"/>
    <property type="match status" value="1"/>
</dbReference>
<evidence type="ECO:0000256" key="2">
    <source>
        <dbReference type="SAM" id="Coils"/>
    </source>
</evidence>
<protein>
    <submittedName>
        <fullName evidence="3">14239_t:CDS:1</fullName>
    </submittedName>
</protein>
<keyword evidence="1" id="KW-0521">NADP</keyword>
<dbReference type="AlphaFoldDB" id="A0A9N9CPG3"/>
<proteinExistence type="predicted"/>
<keyword evidence="2" id="KW-0175">Coiled coil</keyword>
<dbReference type="OrthoDB" id="447842at2759"/>
<dbReference type="Gene3D" id="3.40.50.720">
    <property type="entry name" value="NAD(P)-binding Rossmann-like Domain"/>
    <property type="match status" value="1"/>
</dbReference>
<accession>A0A9N9CPG3</accession>
<dbReference type="PRINTS" id="PR00081">
    <property type="entry name" value="GDHRDH"/>
</dbReference>
<dbReference type="SUPFAM" id="SSF51735">
    <property type="entry name" value="NAD(P)-binding Rossmann-fold domains"/>
    <property type="match status" value="1"/>
</dbReference>
<dbReference type="InterPro" id="IPR002347">
    <property type="entry name" value="SDR_fam"/>
</dbReference>
<sequence>RGPTTLQLDQRMQQQQQEIQNIRQQQQQEMHDVPTTKFQVINERHEQIEQILEQRNQALERQILSEEMPHNRIPTSGQPCVYEASEEEVALKNLAKDVYVHFTLLIDYISYGINYLISLILNNFFGYPEPSKVHIATPTFHPAVLITGASVGVGKDVALNLARKGYTVFAAVNKVEDFQSLLGQFKSFKNENNGTLRCIVMDMANRKAMQKTYHTIRHDIGRDIPFVGLINVATTVIYLPLEVASDAAIHDSFETNLFGVIYLTKLFLPLLRESRGRVINVGSISSLSSASSMAIYAASKAALKALTRTWRQEVRSMGVNMVLIEPGFSTSSPYHENLQHVSPRTLETYDTQFKIVGKLFDEVVDAANPPGIVTDAIVHALTSKFPKSTYYVGMDSKSLALLNWLLGERISDAIQAKIFGF</sequence>
<comment type="caution">
    <text evidence="3">The sequence shown here is derived from an EMBL/GenBank/DDBJ whole genome shotgun (WGS) entry which is preliminary data.</text>
</comment>
<dbReference type="Proteomes" id="UP000789508">
    <property type="component" value="Unassembled WGS sequence"/>
</dbReference>
<dbReference type="GO" id="GO:0008202">
    <property type="term" value="P:steroid metabolic process"/>
    <property type="evidence" value="ECO:0007669"/>
    <property type="project" value="TreeGrafter"/>
</dbReference>
<evidence type="ECO:0000256" key="1">
    <source>
        <dbReference type="ARBA" id="ARBA00022857"/>
    </source>
</evidence>
<dbReference type="Pfam" id="PF00106">
    <property type="entry name" value="adh_short"/>
    <property type="match status" value="1"/>
</dbReference>
<dbReference type="PANTHER" id="PTHR43313">
    <property type="entry name" value="SHORT-CHAIN DEHYDROGENASE/REDUCTASE FAMILY 9C"/>
    <property type="match status" value="1"/>
</dbReference>
<name>A0A9N9CPG3_9GLOM</name>
<evidence type="ECO:0000313" key="3">
    <source>
        <dbReference type="EMBL" id="CAG8609242.1"/>
    </source>
</evidence>
<feature type="coiled-coil region" evidence="2">
    <location>
        <begin position="5"/>
        <end position="62"/>
    </location>
</feature>
<dbReference type="GO" id="GO:0016491">
    <property type="term" value="F:oxidoreductase activity"/>
    <property type="evidence" value="ECO:0007669"/>
    <property type="project" value="TreeGrafter"/>
</dbReference>
<dbReference type="InterPro" id="IPR036291">
    <property type="entry name" value="NAD(P)-bd_dom_sf"/>
</dbReference>
<feature type="non-terminal residue" evidence="3">
    <location>
        <position position="421"/>
    </location>
</feature>
<dbReference type="EMBL" id="CAJVPS010004898">
    <property type="protein sequence ID" value="CAG8609242.1"/>
    <property type="molecule type" value="Genomic_DNA"/>
</dbReference>
<evidence type="ECO:0000313" key="4">
    <source>
        <dbReference type="Proteomes" id="UP000789508"/>
    </source>
</evidence>
<dbReference type="PANTHER" id="PTHR43313:SF1">
    <property type="entry name" value="3BETA-HYDROXYSTEROID DEHYDROGENASE DHS-16"/>
    <property type="match status" value="1"/>
</dbReference>